<dbReference type="PANTHER" id="PTHR35392:SF5">
    <property type="entry name" value="ZN(2)-C6 FUNGAL-TYPE DOMAIN-CONTAINING PROTEIN"/>
    <property type="match status" value="1"/>
</dbReference>
<sequence length="1095" mass="122853">MTETESARKPSPLALEEQPTDETEAMLIQKIALLEDHIRYNGRPRPPLEERCQALRQKVLSLESKISKAGTSEAASEYLQSAPESHFKQVTRHDFVSWLKGDNLVASSMHDNTASVEFPKKRKVCGSNDGNDISSMPSQNSSLDSPDGRSKRLRTQGDERAPCLRCKILKKRCDSLEPCSHCPTQSYDNEVDFWKVLGCFRGHLRRLSEIFCPAFSRSCQRTLVYRAGGIEIINFVLTKSRISEQKRRRILNLVRTRDDFCRLDDTSWDDTARREYLAMSGSSSVQYEGSGDGFKLQDYEAAWSALQAISMDRVHLSKTAYNLFTLIRLGNSFSKYDPTSWKPFELATRLLRQSTELYLLERLCAQIASGTLSREAPFDPTRSTPNTLVLVDLKADVEEFLSSFEEMCSRRAKLKEAPQIGCFYSLLVFGVAKSILTDAYSVRTSYEEPNPWSDEISTRISSGYKTLVSVFCWASKTDIFLQDMACIESKEVHRQLLQTQNMVRCSWWETLGIKSTKDFFLSLGMCSLPDGSYNGFFIQKFGLEKLPTISSKVTPATKAPKASGEMFGLIKSSELPMTVSSPNEETSPASASTFTATSGLTPSWESRGSSITPTTPAETPSTSSTFSDLRANDQTETSKLDSSTTSSPTTFTFVSHDASGVHNLVRTHGGRKGALQPATLKKSREIRRVGACWNCWVMKMPCSEGSICQRCEKRGTAFYPQCSRAPFVAYTDILLPEWIISDYSLQAISAYLNATTLGCTSQSIEVEVVTWADGFGMSWSVNYFKPVSDGSIQETYYDKDGNPSVASLPVGFLEMDIKSMGDRSLKKADELVKSPKFSDMMLGHNDSRLASTVLVVLLDYYHAMADKDKLIHDCFKLIALIHTTSRAVLFTSSSLPILLSHLHIEHRPEQQYSSRILDRQVKAIVFYMVVRLTTNVLAQLERIMRGRDRLFWPRCFAAILLLAFSIEQLEVNAGSYVQATKEGTSKSRAREPEDYCGTVEGGPYAQLSHLFHALYRTSRANQGGLNPFNGDFGEKVDTGFDEAEMKMISDIREKVMNNVEMLNERNRPLDFEARQEEFAKGCSGRLIAKFLLSFL</sequence>
<dbReference type="PANTHER" id="PTHR35392">
    <property type="entry name" value="ZN(II)2CYS6 TRANSCRIPTION FACTOR (EUROFUNG)-RELATED-RELATED"/>
    <property type="match status" value="1"/>
</dbReference>
<keyword evidence="3" id="KW-1185">Reference proteome</keyword>
<proteinExistence type="predicted"/>
<feature type="compositionally biased region" description="Polar residues" evidence="1">
    <location>
        <begin position="599"/>
        <end position="608"/>
    </location>
</feature>
<evidence type="ECO:0000313" key="2">
    <source>
        <dbReference type="EMBL" id="KAL2062626.1"/>
    </source>
</evidence>
<evidence type="ECO:0000313" key="3">
    <source>
        <dbReference type="Proteomes" id="UP001595075"/>
    </source>
</evidence>
<accession>A0ABR4BZS0</accession>
<evidence type="ECO:0000256" key="1">
    <source>
        <dbReference type="SAM" id="MobiDB-lite"/>
    </source>
</evidence>
<feature type="compositionally biased region" description="Low complexity" evidence="1">
    <location>
        <begin position="609"/>
        <end position="627"/>
    </location>
</feature>
<feature type="region of interest" description="Disordered" evidence="1">
    <location>
        <begin position="120"/>
        <end position="156"/>
    </location>
</feature>
<feature type="region of interest" description="Disordered" evidence="1">
    <location>
        <begin position="1"/>
        <end position="22"/>
    </location>
</feature>
<name>A0ABR4BZS0_9HELO</name>
<dbReference type="EMBL" id="JAZHXI010000016">
    <property type="protein sequence ID" value="KAL2062626.1"/>
    <property type="molecule type" value="Genomic_DNA"/>
</dbReference>
<reference evidence="2 3" key="1">
    <citation type="journal article" date="2024" name="Commun. Biol.">
        <title>Comparative genomic analysis of thermophilic fungi reveals convergent evolutionary adaptations and gene losses.</title>
        <authorList>
            <person name="Steindorff A.S."/>
            <person name="Aguilar-Pontes M.V."/>
            <person name="Robinson A.J."/>
            <person name="Andreopoulos B."/>
            <person name="LaButti K."/>
            <person name="Kuo A."/>
            <person name="Mondo S."/>
            <person name="Riley R."/>
            <person name="Otillar R."/>
            <person name="Haridas S."/>
            <person name="Lipzen A."/>
            <person name="Grimwood J."/>
            <person name="Schmutz J."/>
            <person name="Clum A."/>
            <person name="Reid I.D."/>
            <person name="Moisan M.C."/>
            <person name="Butler G."/>
            <person name="Nguyen T.T.M."/>
            <person name="Dewar K."/>
            <person name="Conant G."/>
            <person name="Drula E."/>
            <person name="Henrissat B."/>
            <person name="Hansel C."/>
            <person name="Singer S."/>
            <person name="Hutchinson M.I."/>
            <person name="de Vries R.P."/>
            <person name="Natvig D.O."/>
            <person name="Powell A.J."/>
            <person name="Tsang A."/>
            <person name="Grigoriev I.V."/>
        </authorList>
    </citation>
    <scope>NUCLEOTIDE SEQUENCE [LARGE SCALE GENOMIC DNA]</scope>
    <source>
        <strain evidence="2 3">CBS 494.80</strain>
    </source>
</reference>
<feature type="region of interest" description="Disordered" evidence="1">
    <location>
        <begin position="577"/>
        <end position="646"/>
    </location>
</feature>
<dbReference type="InterPro" id="IPR052973">
    <property type="entry name" value="Fungal_sec-metab_reg_TF"/>
</dbReference>
<dbReference type="Proteomes" id="UP001595075">
    <property type="component" value="Unassembled WGS sequence"/>
</dbReference>
<evidence type="ECO:0008006" key="4">
    <source>
        <dbReference type="Google" id="ProtNLM"/>
    </source>
</evidence>
<organism evidence="2 3">
    <name type="scientific">Oculimacula yallundae</name>
    <dbReference type="NCBI Taxonomy" id="86028"/>
    <lineage>
        <taxon>Eukaryota</taxon>
        <taxon>Fungi</taxon>
        <taxon>Dikarya</taxon>
        <taxon>Ascomycota</taxon>
        <taxon>Pezizomycotina</taxon>
        <taxon>Leotiomycetes</taxon>
        <taxon>Helotiales</taxon>
        <taxon>Ploettnerulaceae</taxon>
        <taxon>Oculimacula</taxon>
    </lineage>
</organism>
<feature type="compositionally biased region" description="Low complexity" evidence="1">
    <location>
        <begin position="586"/>
        <end position="598"/>
    </location>
</feature>
<protein>
    <recommendedName>
        <fullName evidence="4">Zn(2)-C6 fungal-type domain-containing protein</fullName>
    </recommendedName>
</protein>
<feature type="compositionally biased region" description="Polar residues" evidence="1">
    <location>
        <begin position="128"/>
        <end position="144"/>
    </location>
</feature>
<gene>
    <name evidence="2" type="ORF">VTL71DRAFT_5698</name>
</gene>
<feature type="compositionally biased region" description="Basic and acidic residues" evidence="1">
    <location>
        <begin position="630"/>
        <end position="639"/>
    </location>
</feature>
<feature type="compositionally biased region" description="Basic and acidic residues" evidence="1">
    <location>
        <begin position="146"/>
        <end position="156"/>
    </location>
</feature>
<comment type="caution">
    <text evidence="2">The sequence shown here is derived from an EMBL/GenBank/DDBJ whole genome shotgun (WGS) entry which is preliminary data.</text>
</comment>